<dbReference type="AlphaFoldDB" id="A0A5F8GTZ7"/>
<dbReference type="InterPro" id="IPR002569">
    <property type="entry name" value="Met_Sox_Rdtase_MsrA_dom"/>
</dbReference>
<name>A0A5F8GTZ7_MONDO</name>
<evidence type="ECO:0000256" key="6">
    <source>
        <dbReference type="ARBA" id="ARBA00030643"/>
    </source>
</evidence>
<dbReference type="InterPro" id="IPR050162">
    <property type="entry name" value="MsrA_MetSO_reductase"/>
</dbReference>
<evidence type="ECO:0000256" key="4">
    <source>
        <dbReference type="ARBA" id="ARBA00024679"/>
    </source>
</evidence>
<accession>A0A5F8GTZ7</accession>
<proteinExistence type="inferred from homology"/>
<dbReference type="HAMAP" id="MF_01401">
    <property type="entry name" value="MsrA"/>
    <property type="match status" value="1"/>
</dbReference>
<dbReference type="GO" id="GO:0016604">
    <property type="term" value="C:nuclear body"/>
    <property type="evidence" value="ECO:0007669"/>
    <property type="project" value="Ensembl"/>
</dbReference>
<evidence type="ECO:0000256" key="5">
    <source>
        <dbReference type="ARBA" id="ARBA00030273"/>
    </source>
</evidence>
<dbReference type="Ensembl" id="ENSMODT00000064766.1">
    <property type="protein sequence ID" value="ENSMODP00000051000.1"/>
    <property type="gene ID" value="ENSMODG00000008878.3"/>
</dbReference>
<dbReference type="EC" id="1.8.4.11" evidence="2"/>
<evidence type="ECO:0000256" key="1">
    <source>
        <dbReference type="ARBA" id="ARBA00005591"/>
    </source>
</evidence>
<keyword evidence="3" id="KW-0560">Oxidoreductase</keyword>
<reference evidence="11" key="3">
    <citation type="submission" date="2025-09" db="UniProtKB">
        <authorList>
            <consortium name="Ensembl"/>
        </authorList>
    </citation>
    <scope>IDENTIFICATION</scope>
</reference>
<comment type="catalytic activity">
    <reaction evidence="7">
        <text>L-methionyl-[protein] + [thioredoxin]-disulfide + H2O = L-methionyl-(S)-S-oxide-[protein] + [thioredoxin]-dithiol</text>
        <dbReference type="Rhea" id="RHEA:14217"/>
        <dbReference type="Rhea" id="RHEA-COMP:10698"/>
        <dbReference type="Rhea" id="RHEA-COMP:10700"/>
        <dbReference type="Rhea" id="RHEA-COMP:12313"/>
        <dbReference type="Rhea" id="RHEA-COMP:12315"/>
        <dbReference type="ChEBI" id="CHEBI:15377"/>
        <dbReference type="ChEBI" id="CHEBI:16044"/>
        <dbReference type="ChEBI" id="CHEBI:29950"/>
        <dbReference type="ChEBI" id="CHEBI:44120"/>
        <dbReference type="ChEBI" id="CHEBI:50058"/>
        <dbReference type="EC" id="1.8.4.11"/>
    </reaction>
</comment>
<dbReference type="NCBIfam" id="TIGR00401">
    <property type="entry name" value="msrA"/>
    <property type="match status" value="1"/>
</dbReference>
<comment type="similarity">
    <text evidence="1">Belongs to the MsrA Met sulfoxide reductase family.</text>
</comment>
<evidence type="ECO:0000256" key="8">
    <source>
        <dbReference type="ARBA" id="ARBA00048782"/>
    </source>
</evidence>
<dbReference type="Gene3D" id="3.30.1060.10">
    <property type="entry name" value="Peptide methionine sulphoxide reductase MsrA"/>
    <property type="match status" value="1"/>
</dbReference>
<dbReference type="PANTHER" id="PTHR42799:SF2">
    <property type="entry name" value="MITOCHONDRIAL PEPTIDE METHIONINE SULFOXIDE REDUCTASE"/>
    <property type="match status" value="1"/>
</dbReference>
<protein>
    <recommendedName>
        <fullName evidence="9">Mitochondrial peptide methionine sulfoxide reductase</fullName>
        <ecNumber evidence="2">1.8.4.11</ecNumber>
    </recommendedName>
    <alternativeName>
        <fullName evidence="6">Peptide-methionine (S)-S-oxide reductase</fullName>
    </alternativeName>
    <alternativeName>
        <fullName evidence="5">Protein-methionine-S-oxide reductase</fullName>
    </alternativeName>
</protein>
<dbReference type="Proteomes" id="UP000002280">
    <property type="component" value="Chromosome 1"/>
</dbReference>
<dbReference type="Bgee" id="ENSMODG00000008878">
    <property type="expression patterns" value="Expressed in kidney and 18 other cell types or tissues"/>
</dbReference>
<comment type="function">
    <text evidence="4">Has an important function as a repair enzyme for proteins that have been inactivated by oxidation. Catalyzes the reversible oxidation-reduction of methionine sulfoxide in proteins to methionine.</text>
</comment>
<organism evidence="11 12">
    <name type="scientific">Monodelphis domestica</name>
    <name type="common">Gray short-tailed opossum</name>
    <dbReference type="NCBI Taxonomy" id="13616"/>
    <lineage>
        <taxon>Eukaryota</taxon>
        <taxon>Metazoa</taxon>
        <taxon>Chordata</taxon>
        <taxon>Craniata</taxon>
        <taxon>Vertebrata</taxon>
        <taxon>Euteleostomi</taxon>
        <taxon>Mammalia</taxon>
        <taxon>Metatheria</taxon>
        <taxon>Didelphimorphia</taxon>
        <taxon>Didelphidae</taxon>
        <taxon>Monodelphis</taxon>
    </lineage>
</organism>
<dbReference type="FunCoup" id="A0A5F8GTZ7">
    <property type="interactions" value="934"/>
</dbReference>
<evidence type="ECO:0000256" key="3">
    <source>
        <dbReference type="ARBA" id="ARBA00023002"/>
    </source>
</evidence>
<dbReference type="GO" id="GO:0005829">
    <property type="term" value="C:cytosol"/>
    <property type="evidence" value="ECO:0007669"/>
    <property type="project" value="Ensembl"/>
</dbReference>
<dbReference type="GO" id="GO:0034599">
    <property type="term" value="P:cellular response to oxidative stress"/>
    <property type="evidence" value="ECO:0000318"/>
    <property type="project" value="GO_Central"/>
</dbReference>
<dbReference type="GO" id="GO:0008113">
    <property type="term" value="F:peptide-methionine (S)-S-oxide reductase activity"/>
    <property type="evidence" value="ECO:0000318"/>
    <property type="project" value="GO_Central"/>
</dbReference>
<reference evidence="11" key="2">
    <citation type="submission" date="2025-08" db="UniProtKB">
        <authorList>
            <consortium name="Ensembl"/>
        </authorList>
    </citation>
    <scope>IDENTIFICATION</scope>
</reference>
<dbReference type="STRING" id="13616.ENSMODP00000051000"/>
<dbReference type="SUPFAM" id="SSF55068">
    <property type="entry name" value="Peptide methionine sulfoxide reductase"/>
    <property type="match status" value="1"/>
</dbReference>
<keyword evidence="12" id="KW-1185">Reference proteome</keyword>
<gene>
    <name evidence="11" type="primary">MSRA</name>
</gene>
<feature type="domain" description="Peptide methionine sulphoxide reductase MsrA" evidence="10">
    <location>
        <begin position="88"/>
        <end position="240"/>
    </location>
</feature>
<dbReference type="Pfam" id="PF01625">
    <property type="entry name" value="PMSR"/>
    <property type="match status" value="1"/>
</dbReference>
<dbReference type="PANTHER" id="PTHR42799">
    <property type="entry name" value="MITOCHONDRIAL PEPTIDE METHIONINE SULFOXIDE REDUCTASE"/>
    <property type="match status" value="1"/>
</dbReference>
<dbReference type="InParanoid" id="A0A5F8GTZ7"/>
<evidence type="ECO:0000256" key="7">
    <source>
        <dbReference type="ARBA" id="ARBA00047806"/>
    </source>
</evidence>
<sequence>MLSRIANSRRLLHGFWSRSTTGIMGDSVSKIIRREEALPGRSESLKVAGFFAVGRGKPSIIKRNTVCVKHHVNGTRTVEPFPEGTQMALFAMGCFWGAERKFWNLEGVYSTQVGYAGGFTSNPTYKEVCSEKTGHAETVRVVYQPEHISFEELLKVFWENHDPTQGMRQGNDFGTRYRSAIFPTTPEQNEAALQSKEAYQKVLTESGYGTITTDIQEGQQFYYAEDYHQQYLSKNPNGYCGLGGTGVSCPIGINN</sequence>
<dbReference type="GeneTree" id="ENSGT00390000003823"/>
<dbReference type="FunFam" id="3.30.1060.10:FF:000001">
    <property type="entry name" value="Peptide methionine sulfoxide reductase MsrA"/>
    <property type="match status" value="1"/>
</dbReference>
<reference evidence="11 12" key="1">
    <citation type="journal article" date="2007" name="Nature">
        <title>Genome of the marsupial Monodelphis domestica reveals innovation in non-coding sequences.</title>
        <authorList>
            <person name="Mikkelsen T.S."/>
            <person name="Wakefield M.J."/>
            <person name="Aken B."/>
            <person name="Amemiya C.T."/>
            <person name="Chang J.L."/>
            <person name="Duke S."/>
            <person name="Garber M."/>
            <person name="Gentles A.J."/>
            <person name="Goodstadt L."/>
            <person name="Heger A."/>
            <person name="Jurka J."/>
            <person name="Kamal M."/>
            <person name="Mauceli E."/>
            <person name="Searle S.M."/>
            <person name="Sharpe T."/>
            <person name="Baker M.L."/>
            <person name="Batzer M.A."/>
            <person name="Benos P.V."/>
            <person name="Belov K."/>
            <person name="Clamp M."/>
            <person name="Cook A."/>
            <person name="Cuff J."/>
            <person name="Das R."/>
            <person name="Davidow L."/>
            <person name="Deakin J.E."/>
            <person name="Fazzari M.J."/>
            <person name="Glass J.L."/>
            <person name="Grabherr M."/>
            <person name="Greally J.M."/>
            <person name="Gu W."/>
            <person name="Hore T.A."/>
            <person name="Huttley G.A."/>
            <person name="Kleber M."/>
            <person name="Jirtle R.L."/>
            <person name="Koina E."/>
            <person name="Lee J.T."/>
            <person name="Mahony S."/>
            <person name="Marra M.A."/>
            <person name="Miller R.D."/>
            <person name="Nicholls R.D."/>
            <person name="Oda M."/>
            <person name="Papenfuss A.T."/>
            <person name="Parra Z.E."/>
            <person name="Pollock D.D."/>
            <person name="Ray D.A."/>
            <person name="Schein J.E."/>
            <person name="Speed T.P."/>
            <person name="Thompson K."/>
            <person name="VandeBerg J.L."/>
            <person name="Wade C.M."/>
            <person name="Walker J.A."/>
            <person name="Waters P.D."/>
            <person name="Webber C."/>
            <person name="Weidman J.R."/>
            <person name="Xie X."/>
            <person name="Zody M.C."/>
            <person name="Baldwin J."/>
            <person name="Abdouelleil A."/>
            <person name="Abdulkadir J."/>
            <person name="Abebe A."/>
            <person name="Abera B."/>
            <person name="Abreu J."/>
            <person name="Acer S.C."/>
            <person name="Aftuck L."/>
            <person name="Alexander A."/>
            <person name="An P."/>
            <person name="Anderson E."/>
            <person name="Anderson S."/>
            <person name="Arachi H."/>
            <person name="Azer M."/>
            <person name="Bachantsang P."/>
            <person name="Barry A."/>
            <person name="Bayul T."/>
            <person name="Berlin A."/>
            <person name="Bessette D."/>
            <person name="Bloom T."/>
            <person name="Bloom T."/>
            <person name="Boguslavskiy L."/>
            <person name="Bonnet C."/>
            <person name="Boukhgalter B."/>
            <person name="Bourzgui I."/>
            <person name="Brown A."/>
            <person name="Cahill P."/>
            <person name="Channer S."/>
            <person name="Cheshatsang Y."/>
            <person name="Chuda L."/>
            <person name="Citroen M."/>
            <person name="Collymore A."/>
            <person name="Cooke P."/>
            <person name="Costello M."/>
            <person name="D'Aco K."/>
            <person name="Daza R."/>
            <person name="De Haan G."/>
            <person name="DeGray S."/>
            <person name="DeMaso C."/>
            <person name="Dhargay N."/>
            <person name="Dooley K."/>
            <person name="Dooley E."/>
            <person name="Doricent M."/>
            <person name="Dorje P."/>
            <person name="Dorjee K."/>
            <person name="Dupes A."/>
            <person name="Elong R."/>
            <person name="Falk J."/>
            <person name="Farina A."/>
            <person name="Faro S."/>
            <person name="Ferguson D."/>
            <person name="Fisher S."/>
            <person name="Foley C.D."/>
            <person name="Franke A."/>
            <person name="Friedrich D."/>
            <person name="Gadbois L."/>
            <person name="Gearin G."/>
            <person name="Gearin C.R."/>
            <person name="Giannoukos G."/>
            <person name="Goode T."/>
            <person name="Graham J."/>
            <person name="Grandbois E."/>
            <person name="Grewal S."/>
            <person name="Gyaltsen K."/>
            <person name="Hafez N."/>
            <person name="Hagos B."/>
            <person name="Hall J."/>
            <person name="Henson C."/>
            <person name="Hollinger A."/>
            <person name="Honan T."/>
            <person name="Huard M.D."/>
            <person name="Hughes L."/>
            <person name="Hurhula B."/>
            <person name="Husby M.E."/>
            <person name="Kamat A."/>
            <person name="Kanga B."/>
            <person name="Kashin S."/>
            <person name="Khazanovich D."/>
            <person name="Kisner P."/>
            <person name="Lance K."/>
            <person name="Lara M."/>
            <person name="Lee W."/>
            <person name="Lennon N."/>
            <person name="Letendre F."/>
            <person name="LeVine R."/>
            <person name="Lipovsky A."/>
            <person name="Liu X."/>
            <person name="Liu J."/>
            <person name="Liu S."/>
            <person name="Lokyitsang T."/>
            <person name="Lokyitsang Y."/>
            <person name="Lubonja R."/>
            <person name="Lui A."/>
            <person name="MacDonald P."/>
            <person name="Magnisalis V."/>
            <person name="Maru K."/>
            <person name="Matthews C."/>
            <person name="McCusker W."/>
            <person name="McDonough S."/>
            <person name="Mehta T."/>
            <person name="Meldrim J."/>
            <person name="Meneus L."/>
            <person name="Mihai O."/>
            <person name="Mihalev A."/>
            <person name="Mihova T."/>
            <person name="Mittelman R."/>
            <person name="Mlenga V."/>
            <person name="Montmayeur A."/>
            <person name="Mulrain L."/>
            <person name="Navidi A."/>
            <person name="Naylor J."/>
            <person name="Negash T."/>
            <person name="Nguyen T."/>
            <person name="Nguyen N."/>
            <person name="Nicol R."/>
            <person name="Norbu C."/>
            <person name="Norbu N."/>
            <person name="Novod N."/>
            <person name="O'Neill B."/>
            <person name="Osman S."/>
            <person name="Markiewicz E."/>
            <person name="Oyono O.L."/>
            <person name="Patti C."/>
            <person name="Phunkhang P."/>
            <person name="Pierre F."/>
            <person name="Priest M."/>
            <person name="Raghuraman S."/>
            <person name="Rege F."/>
            <person name="Reyes R."/>
            <person name="Rise C."/>
            <person name="Rogov P."/>
            <person name="Ross K."/>
            <person name="Ryan E."/>
            <person name="Settipalli S."/>
            <person name="Shea T."/>
            <person name="Sherpa N."/>
            <person name="Shi L."/>
            <person name="Shih D."/>
            <person name="Sparrow T."/>
            <person name="Spaulding J."/>
            <person name="Stalker J."/>
            <person name="Stange-Thomann N."/>
            <person name="Stavropoulos S."/>
            <person name="Stone C."/>
            <person name="Strader C."/>
            <person name="Tesfaye S."/>
            <person name="Thomson T."/>
            <person name="Thoulutsang Y."/>
            <person name="Thoulutsang D."/>
            <person name="Topham K."/>
            <person name="Topping I."/>
            <person name="Tsamla T."/>
            <person name="Vassiliev H."/>
            <person name="Vo A."/>
            <person name="Wangchuk T."/>
            <person name="Wangdi T."/>
            <person name="Weiand M."/>
            <person name="Wilkinson J."/>
            <person name="Wilson A."/>
            <person name="Yadav S."/>
            <person name="Young G."/>
            <person name="Yu Q."/>
            <person name="Zembek L."/>
            <person name="Zhong D."/>
            <person name="Zimmer A."/>
            <person name="Zwirko Z."/>
            <person name="Jaffe D.B."/>
            <person name="Alvarez P."/>
            <person name="Brockman W."/>
            <person name="Butler J."/>
            <person name="Chin C."/>
            <person name="Gnerre S."/>
            <person name="MacCallum I."/>
            <person name="Graves J.A."/>
            <person name="Ponting C.P."/>
            <person name="Breen M."/>
            <person name="Samollow P.B."/>
            <person name="Lander E.S."/>
            <person name="Lindblad-Toh K."/>
        </authorList>
    </citation>
    <scope>NUCLEOTIDE SEQUENCE [LARGE SCALE GENOMIC DNA]</scope>
</reference>
<dbReference type="GO" id="GO:0005737">
    <property type="term" value="C:cytoplasm"/>
    <property type="evidence" value="ECO:0000318"/>
    <property type="project" value="GO_Central"/>
</dbReference>
<dbReference type="InterPro" id="IPR036509">
    <property type="entry name" value="Met_Sox_Rdtase_MsrA_sf"/>
</dbReference>
<evidence type="ECO:0000259" key="10">
    <source>
        <dbReference type="Pfam" id="PF01625"/>
    </source>
</evidence>
<evidence type="ECO:0000313" key="12">
    <source>
        <dbReference type="Proteomes" id="UP000002280"/>
    </source>
</evidence>
<evidence type="ECO:0000313" key="11">
    <source>
        <dbReference type="Ensembl" id="ENSMODP00000051000.1"/>
    </source>
</evidence>
<evidence type="ECO:0000256" key="2">
    <source>
        <dbReference type="ARBA" id="ARBA00012502"/>
    </source>
</evidence>
<evidence type="ECO:0000256" key="9">
    <source>
        <dbReference type="ARBA" id="ARBA00067384"/>
    </source>
</evidence>
<comment type="catalytic activity">
    <reaction evidence="8">
        <text>[thioredoxin]-disulfide + L-methionine + H2O = L-methionine (S)-S-oxide + [thioredoxin]-dithiol</text>
        <dbReference type="Rhea" id="RHEA:19993"/>
        <dbReference type="Rhea" id="RHEA-COMP:10698"/>
        <dbReference type="Rhea" id="RHEA-COMP:10700"/>
        <dbReference type="ChEBI" id="CHEBI:15377"/>
        <dbReference type="ChEBI" id="CHEBI:29950"/>
        <dbReference type="ChEBI" id="CHEBI:50058"/>
        <dbReference type="ChEBI" id="CHEBI:57844"/>
        <dbReference type="ChEBI" id="CHEBI:58772"/>
        <dbReference type="EC" id="1.8.4.11"/>
    </reaction>
</comment>